<protein>
    <submittedName>
        <fullName evidence="2">Predicted dienelactone hydrolase</fullName>
    </submittedName>
</protein>
<dbReference type="AlphaFoldDB" id="A0A379DA82"/>
<feature type="transmembrane region" description="Helical" evidence="1">
    <location>
        <begin position="31"/>
        <end position="49"/>
    </location>
</feature>
<keyword evidence="1" id="KW-1133">Transmembrane helix</keyword>
<evidence type="ECO:0000256" key="1">
    <source>
        <dbReference type="SAM" id="Phobius"/>
    </source>
</evidence>
<evidence type="ECO:0000313" key="3">
    <source>
        <dbReference type="Proteomes" id="UP000254777"/>
    </source>
</evidence>
<dbReference type="EMBL" id="UGTH01000001">
    <property type="protein sequence ID" value="SUB74759.1"/>
    <property type="molecule type" value="Genomic_DNA"/>
</dbReference>
<evidence type="ECO:0000313" key="2">
    <source>
        <dbReference type="EMBL" id="SUB74759.1"/>
    </source>
</evidence>
<dbReference type="InterPro" id="IPR029058">
    <property type="entry name" value="AB_hydrolase_fold"/>
</dbReference>
<dbReference type="SUPFAM" id="SSF53474">
    <property type="entry name" value="alpha/beta-Hydrolases"/>
    <property type="match status" value="1"/>
</dbReference>
<dbReference type="Gene3D" id="3.40.50.1820">
    <property type="entry name" value="alpha/beta hydrolase"/>
    <property type="match status" value="1"/>
</dbReference>
<dbReference type="GO" id="GO:0016787">
    <property type="term" value="F:hydrolase activity"/>
    <property type="evidence" value="ECO:0007669"/>
    <property type="project" value="UniProtKB-KW"/>
</dbReference>
<feature type="transmembrane region" description="Helical" evidence="1">
    <location>
        <begin position="89"/>
        <end position="106"/>
    </location>
</feature>
<feature type="transmembrane region" description="Helical" evidence="1">
    <location>
        <begin position="118"/>
        <end position="134"/>
    </location>
</feature>
<dbReference type="RefSeq" id="WP_115311985.1">
    <property type="nucleotide sequence ID" value="NZ_UGTH01000001.1"/>
</dbReference>
<name>A0A379DA82_9FIRM</name>
<feature type="transmembrane region" description="Helical" evidence="1">
    <location>
        <begin position="55"/>
        <end position="77"/>
    </location>
</feature>
<sequence>MKIKAILIRLLAKIQSFLRNQYGRIKPAERILKAIFAGLLATNVYFYIIDLGVPLIAAFIGSSVVLYILISICFFILKILAIFIKRIRTSNLVILCIGVFVLYKFIDDVADEMDWSQLEEVVVALVSTLIFMIFSKSISALKNKKVLPIITMILTAVVVGATSIFIIYPGVENKHNFENVADRTIEENIIYSAEYKDYQGDSVNLRPYVKYSGKTKLVRDKYFSKTLSEVPIKGRLWYPEGATNVPLVILAHGNHRFTTPSYLGYDYLGKQLARQGIAMASVDMNMLNGFSKFGLKNENDARAYLLLDNLEYLIKSSETKTEFENLFDRNQIAFIGHSRGGEAASIAAELLNLKYNPDNGKKIKYDFKSKAVVAIAPTVDQYNFANKDLKLKGINFLTIHGTHDSDVDGFDGMKLYNNTSLDDGRFKSAIYLGNANHGKFNSEWEMDTDPPKSWFLSRASLLKSGEQQKMASSLIGEFLKASFFNTGDLNLVKNPEEYKEISTPVWSRYQNSSFNVIANFDEDYDLTTFSHGRTRFDKLSVTEESTYIGDFDTEDNSLLISGSGEYIFSFVDYVPVKKYLSLDVMTNDKEENYNGTDLEIELIDDFGNAKSVKLEDYAKLQPKIKVEISKFQQFTENYDYNGSFKTVKIPMEVFNIDRNKIKYIKLKANDVNVSLDNLGYSE</sequence>
<dbReference type="Proteomes" id="UP000254777">
    <property type="component" value="Unassembled WGS sequence"/>
</dbReference>
<accession>A0A379DA82</accession>
<feature type="transmembrane region" description="Helical" evidence="1">
    <location>
        <begin position="146"/>
        <end position="168"/>
    </location>
</feature>
<reference evidence="2 3" key="1">
    <citation type="submission" date="2018-06" db="EMBL/GenBank/DDBJ databases">
        <authorList>
            <consortium name="Pathogen Informatics"/>
            <person name="Doyle S."/>
        </authorList>
    </citation>
    <scope>NUCLEOTIDE SEQUENCE [LARGE SCALE GENOMIC DNA]</scope>
    <source>
        <strain evidence="2 3">NCTC11088</strain>
    </source>
</reference>
<keyword evidence="1" id="KW-0812">Transmembrane</keyword>
<keyword evidence="2" id="KW-0378">Hydrolase</keyword>
<organism evidence="2 3">
    <name type="scientific">Peptoniphilus indolicus</name>
    <dbReference type="NCBI Taxonomy" id="33030"/>
    <lineage>
        <taxon>Bacteria</taxon>
        <taxon>Bacillati</taxon>
        <taxon>Bacillota</taxon>
        <taxon>Tissierellia</taxon>
        <taxon>Tissierellales</taxon>
        <taxon>Peptoniphilaceae</taxon>
        <taxon>Peptoniphilus</taxon>
    </lineage>
</organism>
<proteinExistence type="predicted"/>
<keyword evidence="1" id="KW-0472">Membrane</keyword>
<gene>
    <name evidence="2" type="ORF">NCTC11088_00516</name>
</gene>